<comment type="caution">
    <text evidence="1">The sequence shown here is derived from an EMBL/GenBank/DDBJ whole genome shotgun (WGS) entry which is preliminary data.</text>
</comment>
<name>A0AAD8RM49_LOLMU</name>
<gene>
    <name evidence="1" type="ORF">QYE76_000576</name>
</gene>
<dbReference type="EMBL" id="JAUUTY010000005">
    <property type="protein sequence ID" value="KAK1626261.1"/>
    <property type="molecule type" value="Genomic_DNA"/>
</dbReference>
<dbReference type="AlphaFoldDB" id="A0AAD8RM49"/>
<sequence>MLTEKPADKEAADQTEKSVPNPAYDAWIARDQIVLGYLLQSIGPEVLPHVHRIETAAGVWQAVEEMFASHCHTKITNLRIQLANTKKLQMSTDAFLTKMQGIVDELATAGEVITAREHVSFILASLGGSYNSLVDALSVSPTPIFLSAFHLPTLLSVKDAGASPIGHEVTVLTTQIDATRDAMIVVMIARLVKDVVVAVHRLKGAVDVAVVAVAPHHGWMSPAKSVTKKATLPKIAGGGFKTKMMPMIKKLMLGPMTLIQIGTRAVVLLITSPGSSKT</sequence>
<proteinExistence type="predicted"/>
<reference evidence="1" key="1">
    <citation type="submission" date="2023-07" db="EMBL/GenBank/DDBJ databases">
        <title>A chromosome-level genome assembly of Lolium multiflorum.</title>
        <authorList>
            <person name="Chen Y."/>
            <person name="Copetti D."/>
            <person name="Kolliker R."/>
            <person name="Studer B."/>
        </authorList>
    </citation>
    <scope>NUCLEOTIDE SEQUENCE</scope>
    <source>
        <strain evidence="1">02402/16</strain>
        <tissue evidence="1">Leaf</tissue>
    </source>
</reference>
<dbReference type="Proteomes" id="UP001231189">
    <property type="component" value="Unassembled WGS sequence"/>
</dbReference>
<accession>A0AAD8RM49</accession>
<dbReference type="PANTHER" id="PTHR47481:SF31">
    <property type="entry name" value="OS01G0873500 PROTEIN"/>
    <property type="match status" value="1"/>
</dbReference>
<organism evidence="1 2">
    <name type="scientific">Lolium multiflorum</name>
    <name type="common">Italian ryegrass</name>
    <name type="synonym">Lolium perenne subsp. multiflorum</name>
    <dbReference type="NCBI Taxonomy" id="4521"/>
    <lineage>
        <taxon>Eukaryota</taxon>
        <taxon>Viridiplantae</taxon>
        <taxon>Streptophyta</taxon>
        <taxon>Embryophyta</taxon>
        <taxon>Tracheophyta</taxon>
        <taxon>Spermatophyta</taxon>
        <taxon>Magnoliopsida</taxon>
        <taxon>Liliopsida</taxon>
        <taxon>Poales</taxon>
        <taxon>Poaceae</taxon>
        <taxon>BOP clade</taxon>
        <taxon>Pooideae</taxon>
        <taxon>Poodae</taxon>
        <taxon>Poeae</taxon>
        <taxon>Poeae Chloroplast Group 2 (Poeae type)</taxon>
        <taxon>Loliodinae</taxon>
        <taxon>Loliinae</taxon>
        <taxon>Lolium</taxon>
    </lineage>
</organism>
<keyword evidence="2" id="KW-1185">Reference proteome</keyword>
<evidence type="ECO:0000313" key="2">
    <source>
        <dbReference type="Proteomes" id="UP001231189"/>
    </source>
</evidence>
<dbReference type="Pfam" id="PF14223">
    <property type="entry name" value="Retrotran_gag_2"/>
    <property type="match status" value="1"/>
</dbReference>
<protein>
    <submittedName>
        <fullName evidence="1">Uncharacterized protein</fullName>
    </submittedName>
</protein>
<evidence type="ECO:0000313" key="1">
    <source>
        <dbReference type="EMBL" id="KAK1626261.1"/>
    </source>
</evidence>
<dbReference type="PANTHER" id="PTHR47481">
    <property type="match status" value="1"/>
</dbReference>